<feature type="region of interest" description="Disordered" evidence="1">
    <location>
        <begin position="153"/>
        <end position="200"/>
    </location>
</feature>
<evidence type="ECO:0000256" key="1">
    <source>
        <dbReference type="SAM" id="MobiDB-lite"/>
    </source>
</evidence>
<comment type="caution">
    <text evidence="2">The sequence shown here is derived from an EMBL/GenBank/DDBJ whole genome shotgun (WGS) entry which is preliminary data.</text>
</comment>
<evidence type="ECO:0008006" key="4">
    <source>
        <dbReference type="Google" id="ProtNLM"/>
    </source>
</evidence>
<accession>A0ABD2WRA6</accession>
<organism evidence="2 3">
    <name type="scientific">Trichogramma kaykai</name>
    <dbReference type="NCBI Taxonomy" id="54128"/>
    <lineage>
        <taxon>Eukaryota</taxon>
        <taxon>Metazoa</taxon>
        <taxon>Ecdysozoa</taxon>
        <taxon>Arthropoda</taxon>
        <taxon>Hexapoda</taxon>
        <taxon>Insecta</taxon>
        <taxon>Pterygota</taxon>
        <taxon>Neoptera</taxon>
        <taxon>Endopterygota</taxon>
        <taxon>Hymenoptera</taxon>
        <taxon>Apocrita</taxon>
        <taxon>Proctotrupomorpha</taxon>
        <taxon>Chalcidoidea</taxon>
        <taxon>Trichogrammatidae</taxon>
        <taxon>Trichogramma</taxon>
    </lineage>
</organism>
<protein>
    <recommendedName>
        <fullName evidence="4">MADF domain-containing protein</fullName>
    </recommendedName>
</protein>
<sequence>MTRSSTKGKVESSGNNTSSSQADEEAKIMEFINKNPKIINNLNEAMTAGRKTQQAHWDMLGQEFDCSADTLKKFWTKARQRGITKKTKEPIIAETMMKTKSNPLKRNLFFRSTDISCASSACGSPPKQVIKNSVGSSSKRAMRSLRRSMCMIKEQEKLDTADNDDDKESVAESNYDDANEEKKNDDITSADANADDATLDDTETESLYSLSNVVVKDFPEKLGLMRRRSMRSPVRHSEPGALLRSSLIPQTTTTSSRRSVASSVKSTNTAISDSSETKIGSILKAPRNNKEDSTRCFFESMGLTVVKFPQHVQARVKNEVSKLIHELEYDLNNPVHNAAA</sequence>
<name>A0ABD2WRA6_9HYME</name>
<gene>
    <name evidence="2" type="ORF">TKK_010322</name>
</gene>
<feature type="compositionally biased region" description="Polar residues" evidence="1">
    <location>
        <begin position="1"/>
        <end position="21"/>
    </location>
</feature>
<dbReference type="AlphaFoldDB" id="A0ABD2WRA6"/>
<keyword evidence="3" id="KW-1185">Reference proteome</keyword>
<evidence type="ECO:0000313" key="3">
    <source>
        <dbReference type="Proteomes" id="UP001627154"/>
    </source>
</evidence>
<dbReference type="EMBL" id="JBJJXI010000080">
    <property type="protein sequence ID" value="KAL3395488.1"/>
    <property type="molecule type" value="Genomic_DNA"/>
</dbReference>
<reference evidence="2 3" key="1">
    <citation type="journal article" date="2024" name="bioRxiv">
        <title>A reference genome for Trichogramma kaykai: A tiny desert-dwelling parasitoid wasp with competing sex-ratio distorters.</title>
        <authorList>
            <person name="Culotta J."/>
            <person name="Lindsey A.R."/>
        </authorList>
    </citation>
    <scope>NUCLEOTIDE SEQUENCE [LARGE SCALE GENOMIC DNA]</scope>
    <source>
        <strain evidence="2 3">KSX58</strain>
    </source>
</reference>
<dbReference type="Proteomes" id="UP001627154">
    <property type="component" value="Unassembled WGS sequence"/>
</dbReference>
<proteinExistence type="predicted"/>
<evidence type="ECO:0000313" key="2">
    <source>
        <dbReference type="EMBL" id="KAL3395488.1"/>
    </source>
</evidence>
<feature type="region of interest" description="Disordered" evidence="1">
    <location>
        <begin position="1"/>
        <end position="25"/>
    </location>
</feature>